<evidence type="ECO:0000256" key="3">
    <source>
        <dbReference type="ARBA" id="ARBA00004887"/>
    </source>
</evidence>
<dbReference type="EC" id="2.5.1.9" evidence="4 9"/>
<evidence type="ECO:0000256" key="8">
    <source>
        <dbReference type="ARBA" id="ARBA00022737"/>
    </source>
</evidence>
<dbReference type="SUPFAM" id="SSF63380">
    <property type="entry name" value="Riboflavin synthase domain-like"/>
    <property type="match status" value="2"/>
</dbReference>
<evidence type="ECO:0000313" key="12">
    <source>
        <dbReference type="EMBL" id="BAO97617.1"/>
    </source>
</evidence>
<gene>
    <name evidence="12" type="ORF">NY40_0598</name>
</gene>
<dbReference type="GO" id="GO:0004746">
    <property type="term" value="F:riboflavin synthase activity"/>
    <property type="evidence" value="ECO:0007669"/>
    <property type="project" value="UniProtKB-UniRule"/>
</dbReference>
<evidence type="ECO:0000313" key="13">
    <source>
        <dbReference type="Proteomes" id="UP000031662"/>
    </source>
</evidence>
<keyword evidence="6" id="KW-0686">Riboflavin biosynthesis</keyword>
<evidence type="ECO:0000256" key="7">
    <source>
        <dbReference type="ARBA" id="ARBA00022679"/>
    </source>
</evidence>
<evidence type="ECO:0000256" key="10">
    <source>
        <dbReference type="PROSITE-ProRule" id="PRU00524"/>
    </source>
</evidence>
<feature type="repeat" description="Lumazine-binding" evidence="10">
    <location>
        <begin position="1"/>
        <end position="87"/>
    </location>
</feature>
<feature type="domain" description="Lumazine-binding" evidence="11">
    <location>
        <begin position="88"/>
        <end position="184"/>
    </location>
</feature>
<dbReference type="RefSeq" id="WP_041050317.1">
    <property type="nucleotide sequence ID" value="NZ_AP014523.1"/>
</dbReference>
<name>A0A060Q0F5_HELPX</name>
<comment type="function">
    <text evidence="2">Catalyzes the dismutation of two molecules of 6,7-dimethyl-8-ribityllumazine, resulting in the formation of riboflavin and 5-amino-6-(D-ribitylamino)uracil.</text>
</comment>
<dbReference type="PANTHER" id="PTHR21098">
    <property type="entry name" value="RIBOFLAVIN SYNTHASE ALPHA CHAIN"/>
    <property type="match status" value="1"/>
</dbReference>
<dbReference type="Gene3D" id="2.40.30.20">
    <property type="match status" value="2"/>
</dbReference>
<feature type="repeat" description="Lumazine-binding" evidence="10">
    <location>
        <begin position="88"/>
        <end position="184"/>
    </location>
</feature>
<proteinExistence type="predicted"/>
<dbReference type="PROSITE" id="PS51177">
    <property type="entry name" value="LUMAZINE_BIND"/>
    <property type="match status" value="2"/>
</dbReference>
<dbReference type="HOGENOM" id="CLU_034388_2_0_7"/>
<dbReference type="Proteomes" id="UP000031662">
    <property type="component" value="Chromosome"/>
</dbReference>
<evidence type="ECO:0000256" key="6">
    <source>
        <dbReference type="ARBA" id="ARBA00022619"/>
    </source>
</evidence>
<dbReference type="InterPro" id="IPR001783">
    <property type="entry name" value="Lumazine-bd"/>
</dbReference>
<evidence type="ECO:0000256" key="5">
    <source>
        <dbReference type="ARBA" id="ARBA00013950"/>
    </source>
</evidence>
<sequence length="206" mass="22733">MFSGLINQIAKVKGFKNNILSIESDLNPKLGDSIAINGACLTAIESSKTHFSVELSQKTQNSVALENYKDLVHIEPALKANASLDGHFVQGHIDAIGVIEKIIHNSNQVDFFISASKETLLLCVEQGSIAVDGVSLTLSKVEEKGFWLTIIPYTLENTLFKTYPLKRRVNIETDMLVRSVASILKKTKGFEKNFSWNDADSLTLGY</sequence>
<evidence type="ECO:0000259" key="11">
    <source>
        <dbReference type="PROSITE" id="PS51177"/>
    </source>
</evidence>
<protein>
    <recommendedName>
        <fullName evidence="5 9">Riboflavin synthase</fullName>
        <ecNumber evidence="4 9">2.5.1.9</ecNumber>
    </recommendedName>
</protein>
<keyword evidence="7" id="KW-0808">Transferase</keyword>
<organism evidence="12 13">
    <name type="scientific">Helicobacter pylori NY40</name>
    <dbReference type="NCBI Taxonomy" id="1426844"/>
    <lineage>
        <taxon>Bacteria</taxon>
        <taxon>Pseudomonadati</taxon>
        <taxon>Campylobacterota</taxon>
        <taxon>Epsilonproteobacteria</taxon>
        <taxon>Campylobacterales</taxon>
        <taxon>Helicobacteraceae</taxon>
        <taxon>Helicobacter</taxon>
    </lineage>
</organism>
<dbReference type="AlphaFoldDB" id="A0A060Q0F5"/>
<comment type="pathway">
    <text evidence="3">Cofactor biosynthesis; riboflavin biosynthesis; riboflavin from 2-hydroxy-3-oxobutyl phosphate and 5-amino-6-(D-ribitylamino)uracil: step 2/2.</text>
</comment>
<feature type="domain" description="Lumazine-binding" evidence="11">
    <location>
        <begin position="1"/>
        <end position="87"/>
    </location>
</feature>
<dbReference type="CDD" id="cd00402">
    <property type="entry name" value="Riboflavin_synthase_like"/>
    <property type="match status" value="1"/>
</dbReference>
<comment type="catalytic activity">
    <reaction evidence="1">
        <text>2 6,7-dimethyl-8-(1-D-ribityl)lumazine + H(+) = 5-amino-6-(D-ribitylamino)uracil + riboflavin</text>
        <dbReference type="Rhea" id="RHEA:20772"/>
        <dbReference type="ChEBI" id="CHEBI:15378"/>
        <dbReference type="ChEBI" id="CHEBI:15934"/>
        <dbReference type="ChEBI" id="CHEBI:57986"/>
        <dbReference type="ChEBI" id="CHEBI:58201"/>
        <dbReference type="EC" id="2.5.1.9"/>
    </reaction>
</comment>
<dbReference type="InterPro" id="IPR026017">
    <property type="entry name" value="Lumazine-bd_dom"/>
</dbReference>
<evidence type="ECO:0000256" key="9">
    <source>
        <dbReference type="NCBIfam" id="TIGR00187"/>
    </source>
</evidence>
<accession>A0A060Q0F5</accession>
<evidence type="ECO:0000256" key="4">
    <source>
        <dbReference type="ARBA" id="ARBA00012827"/>
    </source>
</evidence>
<dbReference type="GO" id="GO:0009231">
    <property type="term" value="P:riboflavin biosynthetic process"/>
    <property type="evidence" value="ECO:0007669"/>
    <property type="project" value="UniProtKB-KW"/>
</dbReference>
<dbReference type="NCBIfam" id="NF006767">
    <property type="entry name" value="PRK09289.1"/>
    <property type="match status" value="1"/>
</dbReference>
<dbReference type="PIRSF" id="PIRSF000498">
    <property type="entry name" value="Riboflavin_syn_A"/>
    <property type="match status" value="1"/>
</dbReference>
<dbReference type="NCBIfam" id="TIGR00187">
    <property type="entry name" value="ribE"/>
    <property type="match status" value="1"/>
</dbReference>
<dbReference type="Pfam" id="PF00677">
    <property type="entry name" value="Lum_binding"/>
    <property type="match status" value="2"/>
</dbReference>
<dbReference type="EMBL" id="AP014523">
    <property type="protein sequence ID" value="BAO97617.1"/>
    <property type="molecule type" value="Genomic_DNA"/>
</dbReference>
<dbReference type="InterPro" id="IPR017938">
    <property type="entry name" value="Riboflavin_synthase-like_b-brl"/>
</dbReference>
<dbReference type="InterPro" id="IPR023366">
    <property type="entry name" value="ATP_synth_asu-like_sf"/>
</dbReference>
<evidence type="ECO:0000256" key="2">
    <source>
        <dbReference type="ARBA" id="ARBA00002803"/>
    </source>
</evidence>
<reference evidence="12 13" key="1">
    <citation type="submission" date="2013-11" db="EMBL/GenBank/DDBJ databases">
        <title>Estimation of Helicobacter pylori bacteriophage ecology using H. pylori isolates.</title>
        <authorList>
            <person name="Uchiyama J."/>
            <person name="Takemura-Uchiyama I."/>
            <person name="Ujihara T."/>
            <person name="Matsuzaki S."/>
        </authorList>
    </citation>
    <scope>NUCLEOTIDE SEQUENCE [LARGE SCALE GENOMIC DNA]</scope>
    <source>
        <strain evidence="12 13">NY40</strain>
    </source>
</reference>
<dbReference type="PANTHER" id="PTHR21098:SF12">
    <property type="entry name" value="RIBOFLAVIN SYNTHASE"/>
    <property type="match status" value="1"/>
</dbReference>
<keyword evidence="8" id="KW-0677">Repeat</keyword>
<evidence type="ECO:0000256" key="1">
    <source>
        <dbReference type="ARBA" id="ARBA00000968"/>
    </source>
</evidence>